<comment type="function">
    <text evidence="1">Site-specific tyrosine recombinase, which acts by catalyzing the cutting and rejoining of the recombining DNA molecules.</text>
</comment>
<keyword evidence="3" id="KW-0229">DNA integration</keyword>
<dbReference type="Pfam" id="PF00589">
    <property type="entry name" value="Phage_integrase"/>
    <property type="match status" value="1"/>
</dbReference>
<evidence type="ECO:0000259" key="9">
    <source>
        <dbReference type="PROSITE" id="PS51900"/>
    </source>
</evidence>
<accession>A0ABV1CPJ1</accession>
<dbReference type="PROSITE" id="PS51900">
    <property type="entry name" value="CB"/>
    <property type="match status" value="1"/>
</dbReference>
<dbReference type="InterPro" id="IPR044068">
    <property type="entry name" value="CB"/>
</dbReference>
<comment type="caution">
    <text evidence="10">The sequence shown here is derived from an EMBL/GenBank/DDBJ whole genome shotgun (WGS) entry which is preliminary data.</text>
</comment>
<dbReference type="SUPFAM" id="SSF56349">
    <property type="entry name" value="DNA breaking-rejoining enzymes"/>
    <property type="match status" value="1"/>
</dbReference>
<evidence type="ECO:0000256" key="3">
    <source>
        <dbReference type="ARBA" id="ARBA00022908"/>
    </source>
</evidence>
<keyword evidence="5" id="KW-0233">DNA recombination</keyword>
<dbReference type="InterPro" id="IPR010998">
    <property type="entry name" value="Integrase_recombinase_N"/>
</dbReference>
<evidence type="ECO:0000256" key="7">
    <source>
        <dbReference type="SAM" id="MobiDB-lite"/>
    </source>
</evidence>
<dbReference type="InterPro" id="IPR004107">
    <property type="entry name" value="Integrase_SAM-like_N"/>
</dbReference>
<sequence>MPGNTKKHRRGNGEGSVYQRKDGTWAAVLTVGVKPDGKPDRKFLYGKTRKEVADKLREAQNKLDAGVIPGGDNVLFSTWVMNWLEVVIKPGIKERTYINYKASIEKHIIPGIGRYKLKDITDDVIQKYLNDQQEHGNLKLEINDDTGEAAPSHGPVAASSLIQQRRLIIAALEYAVDKGRINRNPGKKTRRPKSKPKTNNILTDEDMETLGIKGTKYRYYPAYMLTLTTACRRGEILGLDWQHVDIGIPWTTADRYFPWGDIKKLPKWDTKALKTLLEDHNITLGDGYLRLVYQMVDDNGTPFRDELKTDLSRRSLMITEEMVLLLIFWRLIQNTEKKKAAERGIEYNPDNLVFCTRKGTYIYPRNFTKMWSENLRSMGIDHKRFHDLRHTVATVMLEDGEAMNTVQEQLGHYDAGFTASRYGHVTAKMRNSAAVKLGERLEKVRNPEAEDAEDANSVKKEDTVIPFQEGRKLKSAACKIK</sequence>
<dbReference type="InterPro" id="IPR050090">
    <property type="entry name" value="Tyrosine_recombinase_XerCD"/>
</dbReference>
<reference evidence="10 11" key="1">
    <citation type="submission" date="2024-04" db="EMBL/GenBank/DDBJ databases">
        <title>Human intestinal bacterial collection.</title>
        <authorList>
            <person name="Pauvert C."/>
            <person name="Hitch T.C.A."/>
            <person name="Clavel T."/>
        </authorList>
    </citation>
    <scope>NUCLEOTIDE SEQUENCE [LARGE SCALE GENOMIC DNA]</scope>
    <source>
        <strain evidence="10 11">CLA-AA-H161</strain>
    </source>
</reference>
<dbReference type="EMBL" id="JBBNFW010000187">
    <property type="protein sequence ID" value="MEQ2414297.1"/>
    <property type="molecule type" value="Genomic_DNA"/>
</dbReference>
<keyword evidence="11" id="KW-1185">Reference proteome</keyword>
<proteinExistence type="inferred from homology"/>
<feature type="compositionally biased region" description="Basic residues" evidence="7">
    <location>
        <begin position="185"/>
        <end position="196"/>
    </location>
</feature>
<gene>
    <name evidence="10" type="ORF">AAAX94_14880</name>
</gene>
<dbReference type="Gene3D" id="1.10.150.130">
    <property type="match status" value="1"/>
</dbReference>
<dbReference type="PANTHER" id="PTHR30349:SF64">
    <property type="entry name" value="PROPHAGE INTEGRASE INTD-RELATED"/>
    <property type="match status" value="1"/>
</dbReference>
<dbReference type="Gene3D" id="1.10.443.10">
    <property type="entry name" value="Intergrase catalytic core"/>
    <property type="match status" value="1"/>
</dbReference>
<protein>
    <submittedName>
        <fullName evidence="10">Site-specific integrase</fullName>
    </submittedName>
</protein>
<dbReference type="Pfam" id="PF14659">
    <property type="entry name" value="Phage_int_SAM_3"/>
    <property type="match status" value="1"/>
</dbReference>
<dbReference type="Proteomes" id="UP001470752">
    <property type="component" value="Unassembled WGS sequence"/>
</dbReference>
<feature type="domain" description="Tyr recombinase" evidence="8">
    <location>
        <begin position="197"/>
        <end position="436"/>
    </location>
</feature>
<comment type="similarity">
    <text evidence="2">Belongs to the 'phage' integrase family.</text>
</comment>
<evidence type="ECO:0000256" key="1">
    <source>
        <dbReference type="ARBA" id="ARBA00003283"/>
    </source>
</evidence>
<name>A0ABV1CPJ1_9FIRM</name>
<dbReference type="InterPro" id="IPR002104">
    <property type="entry name" value="Integrase_catalytic"/>
</dbReference>
<evidence type="ECO:0000256" key="6">
    <source>
        <dbReference type="PROSITE-ProRule" id="PRU01248"/>
    </source>
</evidence>
<evidence type="ECO:0000313" key="11">
    <source>
        <dbReference type="Proteomes" id="UP001470752"/>
    </source>
</evidence>
<evidence type="ECO:0000256" key="5">
    <source>
        <dbReference type="ARBA" id="ARBA00023172"/>
    </source>
</evidence>
<evidence type="ECO:0000256" key="2">
    <source>
        <dbReference type="ARBA" id="ARBA00008857"/>
    </source>
</evidence>
<organism evidence="10 11">
    <name type="scientific">Blautia acetigignens</name>
    <dbReference type="NCBI Taxonomy" id="2981783"/>
    <lineage>
        <taxon>Bacteria</taxon>
        <taxon>Bacillati</taxon>
        <taxon>Bacillota</taxon>
        <taxon>Clostridia</taxon>
        <taxon>Lachnospirales</taxon>
        <taxon>Lachnospiraceae</taxon>
        <taxon>Blautia</taxon>
    </lineage>
</organism>
<evidence type="ECO:0000313" key="10">
    <source>
        <dbReference type="EMBL" id="MEQ2414297.1"/>
    </source>
</evidence>
<dbReference type="InterPro" id="IPR011010">
    <property type="entry name" value="DNA_brk_join_enz"/>
</dbReference>
<feature type="domain" description="Core-binding (CB)" evidence="9">
    <location>
        <begin position="74"/>
        <end position="176"/>
    </location>
</feature>
<dbReference type="PROSITE" id="PS51898">
    <property type="entry name" value="TYR_RECOMBINASE"/>
    <property type="match status" value="1"/>
</dbReference>
<dbReference type="InterPro" id="IPR013762">
    <property type="entry name" value="Integrase-like_cat_sf"/>
</dbReference>
<keyword evidence="4 6" id="KW-0238">DNA-binding</keyword>
<dbReference type="RefSeq" id="WP_349084431.1">
    <property type="nucleotide sequence ID" value="NZ_JBBNFW010000187.1"/>
</dbReference>
<evidence type="ECO:0000256" key="4">
    <source>
        <dbReference type="ARBA" id="ARBA00023125"/>
    </source>
</evidence>
<feature type="region of interest" description="Disordered" evidence="7">
    <location>
        <begin position="181"/>
        <end position="200"/>
    </location>
</feature>
<evidence type="ECO:0000259" key="8">
    <source>
        <dbReference type="PROSITE" id="PS51898"/>
    </source>
</evidence>
<dbReference type="PANTHER" id="PTHR30349">
    <property type="entry name" value="PHAGE INTEGRASE-RELATED"/>
    <property type="match status" value="1"/>
</dbReference>